<dbReference type="Pfam" id="PF02170">
    <property type="entry name" value="PAZ"/>
    <property type="match status" value="1"/>
</dbReference>
<protein>
    <recommendedName>
        <fullName evidence="8">Piwi domain-containing protein</fullName>
    </recommendedName>
</protein>
<evidence type="ECO:0000259" key="5">
    <source>
        <dbReference type="PROSITE" id="PS50822"/>
    </source>
</evidence>
<evidence type="ECO:0000256" key="2">
    <source>
        <dbReference type="ARBA" id="ARBA00022491"/>
    </source>
</evidence>
<dbReference type="Gene3D" id="2.170.260.10">
    <property type="entry name" value="paz domain"/>
    <property type="match status" value="1"/>
</dbReference>
<dbReference type="InterPro" id="IPR012337">
    <property type="entry name" value="RNaseH-like_sf"/>
</dbReference>
<evidence type="ECO:0000256" key="3">
    <source>
        <dbReference type="ARBA" id="ARBA00023274"/>
    </source>
</evidence>
<dbReference type="InterPro" id="IPR032473">
    <property type="entry name" value="Argonaute_Mid_dom"/>
</dbReference>
<name>A0A498INK6_MALDO</name>
<gene>
    <name evidence="6" type="ORF">DVH24_005795</name>
</gene>
<comment type="similarity">
    <text evidence="1">Belongs to the argonaute family. Ago subfamily.</text>
</comment>
<reference evidence="6 7" key="1">
    <citation type="submission" date="2018-10" db="EMBL/GenBank/DDBJ databases">
        <title>A high-quality apple genome assembly.</title>
        <authorList>
            <person name="Hu J."/>
        </authorList>
    </citation>
    <scope>NUCLEOTIDE SEQUENCE [LARGE SCALE GENOMIC DNA]</scope>
    <source>
        <strain evidence="7">cv. HFTH1</strain>
        <tissue evidence="6">Young leaf</tissue>
    </source>
</reference>
<dbReference type="InterPro" id="IPR036085">
    <property type="entry name" value="PAZ_dom_sf"/>
</dbReference>
<dbReference type="Gene3D" id="3.30.420.10">
    <property type="entry name" value="Ribonuclease H-like superfamily/Ribonuclease H"/>
    <property type="match status" value="1"/>
</dbReference>
<dbReference type="InterPro" id="IPR003165">
    <property type="entry name" value="Piwi"/>
</dbReference>
<feature type="domain" description="Piwi" evidence="5">
    <location>
        <begin position="368"/>
        <end position="520"/>
    </location>
</feature>
<dbReference type="PANTHER" id="PTHR22891">
    <property type="entry name" value="EUKARYOTIC TRANSLATION INITIATION FACTOR 2C"/>
    <property type="match status" value="1"/>
</dbReference>
<dbReference type="Pfam" id="PF16487">
    <property type="entry name" value="ArgoMid"/>
    <property type="match status" value="1"/>
</dbReference>
<proteinExistence type="inferred from homology"/>
<dbReference type="GO" id="GO:0003723">
    <property type="term" value="F:RNA binding"/>
    <property type="evidence" value="ECO:0007669"/>
    <property type="project" value="InterPro"/>
</dbReference>
<evidence type="ECO:0000313" key="7">
    <source>
        <dbReference type="Proteomes" id="UP000290289"/>
    </source>
</evidence>
<keyword evidence="7" id="KW-1185">Reference proteome</keyword>
<dbReference type="SMART" id="SM00950">
    <property type="entry name" value="Piwi"/>
    <property type="match status" value="1"/>
</dbReference>
<evidence type="ECO:0000259" key="4">
    <source>
        <dbReference type="PROSITE" id="PS50821"/>
    </source>
</evidence>
<keyword evidence="3" id="KW-0687">Ribonucleoprotein</keyword>
<dbReference type="AlphaFoldDB" id="A0A498INK6"/>
<accession>A0A498INK6</accession>
<feature type="domain" description="PAZ" evidence="4">
    <location>
        <begin position="41"/>
        <end position="138"/>
    </location>
</feature>
<dbReference type="STRING" id="3750.A0A498INK6"/>
<comment type="caution">
    <text evidence="6">The sequence shown here is derived from an EMBL/GenBank/DDBJ whole genome shotgun (WGS) entry which is preliminary data.</text>
</comment>
<dbReference type="SUPFAM" id="SSF53098">
    <property type="entry name" value="Ribonuclease H-like"/>
    <property type="match status" value="1"/>
</dbReference>
<dbReference type="Gene3D" id="3.40.50.2300">
    <property type="match status" value="1"/>
</dbReference>
<dbReference type="PROSITE" id="PS50822">
    <property type="entry name" value="PIWI"/>
    <property type="match status" value="1"/>
</dbReference>
<evidence type="ECO:0000256" key="1">
    <source>
        <dbReference type="ARBA" id="ARBA00008201"/>
    </source>
</evidence>
<dbReference type="Pfam" id="PF02171">
    <property type="entry name" value="Piwi"/>
    <property type="match status" value="1"/>
</dbReference>
<dbReference type="InterPro" id="IPR036397">
    <property type="entry name" value="RNaseH_sf"/>
</dbReference>
<evidence type="ECO:0000313" key="6">
    <source>
        <dbReference type="EMBL" id="RXH83542.1"/>
    </source>
</evidence>
<dbReference type="InterPro" id="IPR003100">
    <property type="entry name" value="PAZ_dom"/>
</dbReference>
<sequence>MTYGLDREFKVTLKLGNKPDLYQLQQFLRRKKHELPQEAIQALDVALRASPSEKPFFSTTLGPKGELCESCYLYAQTYFQFESVLIIRTLNIRFALEDGSSKTLVQYYRERYNVVLKNVAMPAIQSGSAFKPLCTIVSGQRYSRKLNERQVTALLRATCQRPGDRERVYIRSTPMSSLQWMLKYHDSGREKFANPSMGQWNMTNKKLVNGGRVDFWGFVNFSRLDQNFNYRFCEDLVNTCISKGVHFNVEPLVPFQSAHHGQMESVLRDIHRTSIKRLEEIGQKGRHLQLLIVILPDVGGRNTILNDAVQERNPFFTGDATIIFGADVTHPPPGEDSSLSIAAVSYVFCFDFIRKDNKNTVVHGGMIRDGVSEGQFSQVLLHEVDAIRRACASLEKGCMPPVTFVVVQKRHHTRLFPTDRKADKSGNILPGTVVDTTICHPTEFDFISTVMLEFRYCLYGTSRPAHYHVLFDENRFTADALQVLTNNLCYTYARCTRSVSIVPPAYYAHLLAYRAQHYIEGDYSDGGPSTGPKAGVAGGVRFRALPEIKQNVKNVMFYC</sequence>
<dbReference type="GO" id="GO:1990904">
    <property type="term" value="C:ribonucleoprotein complex"/>
    <property type="evidence" value="ECO:0007669"/>
    <property type="project" value="UniProtKB-KW"/>
</dbReference>
<dbReference type="EMBL" id="RDQH01000337">
    <property type="protein sequence ID" value="RXH83542.1"/>
    <property type="molecule type" value="Genomic_DNA"/>
</dbReference>
<keyword evidence="2" id="KW-0678">Repressor</keyword>
<evidence type="ECO:0008006" key="8">
    <source>
        <dbReference type="Google" id="ProtNLM"/>
    </source>
</evidence>
<organism evidence="6 7">
    <name type="scientific">Malus domestica</name>
    <name type="common">Apple</name>
    <name type="synonym">Pyrus malus</name>
    <dbReference type="NCBI Taxonomy" id="3750"/>
    <lineage>
        <taxon>Eukaryota</taxon>
        <taxon>Viridiplantae</taxon>
        <taxon>Streptophyta</taxon>
        <taxon>Embryophyta</taxon>
        <taxon>Tracheophyta</taxon>
        <taxon>Spermatophyta</taxon>
        <taxon>Magnoliopsida</taxon>
        <taxon>eudicotyledons</taxon>
        <taxon>Gunneridae</taxon>
        <taxon>Pentapetalae</taxon>
        <taxon>rosids</taxon>
        <taxon>fabids</taxon>
        <taxon>Rosales</taxon>
        <taxon>Rosaceae</taxon>
        <taxon>Amygdaloideae</taxon>
        <taxon>Maleae</taxon>
        <taxon>Malus</taxon>
    </lineage>
</organism>
<dbReference type="GO" id="GO:0051607">
    <property type="term" value="P:defense response to virus"/>
    <property type="evidence" value="ECO:0007669"/>
    <property type="project" value="UniProtKB-ARBA"/>
</dbReference>
<dbReference type="SUPFAM" id="SSF101690">
    <property type="entry name" value="PAZ domain"/>
    <property type="match status" value="1"/>
</dbReference>
<dbReference type="Proteomes" id="UP000290289">
    <property type="component" value="Chromosome 11"/>
</dbReference>
<dbReference type="PROSITE" id="PS50821">
    <property type="entry name" value="PAZ"/>
    <property type="match status" value="1"/>
</dbReference>